<keyword evidence="2" id="KW-0732">Signal</keyword>
<dbReference type="InterPro" id="IPR008969">
    <property type="entry name" value="CarboxyPept-like_regulatory"/>
</dbReference>
<dbReference type="GO" id="GO:0044718">
    <property type="term" value="P:siderophore transmembrane transport"/>
    <property type="evidence" value="ECO:0007669"/>
    <property type="project" value="TreeGrafter"/>
</dbReference>
<dbReference type="InterPro" id="IPR023996">
    <property type="entry name" value="TonB-dep_OMP_SusC/RagA"/>
</dbReference>
<dbReference type="Gene3D" id="2.60.40.1120">
    <property type="entry name" value="Carboxypeptidase-like, regulatory domain"/>
    <property type="match status" value="1"/>
</dbReference>
<dbReference type="STRING" id="1267423.SAMN05216290_3210"/>
<dbReference type="GeneID" id="99987888"/>
<proteinExistence type="inferred from homology"/>
<dbReference type="NCBIfam" id="TIGR04056">
    <property type="entry name" value="OMP_RagA_SusC"/>
    <property type="match status" value="1"/>
</dbReference>
<dbReference type="RefSeq" id="WP_090259742.1">
    <property type="nucleotide sequence ID" value="NZ_FOIR01000003.1"/>
</dbReference>
<keyword evidence="1" id="KW-1134">Transmembrane beta strand</keyword>
<keyword evidence="5" id="KW-1185">Reference proteome</keyword>
<organism evidence="4 5">
    <name type="scientific">Roseivirga pacifica</name>
    <dbReference type="NCBI Taxonomy" id="1267423"/>
    <lineage>
        <taxon>Bacteria</taxon>
        <taxon>Pseudomonadati</taxon>
        <taxon>Bacteroidota</taxon>
        <taxon>Cytophagia</taxon>
        <taxon>Cytophagales</taxon>
        <taxon>Roseivirgaceae</taxon>
        <taxon>Roseivirga</taxon>
    </lineage>
</organism>
<evidence type="ECO:0000313" key="4">
    <source>
        <dbReference type="EMBL" id="SEW36717.1"/>
    </source>
</evidence>
<evidence type="ECO:0000256" key="2">
    <source>
        <dbReference type="SAM" id="SignalP"/>
    </source>
</evidence>
<accession>A0A1I0R870</accession>
<dbReference type="SUPFAM" id="SSF56935">
    <property type="entry name" value="Porins"/>
    <property type="match status" value="1"/>
</dbReference>
<dbReference type="PANTHER" id="PTHR30069">
    <property type="entry name" value="TONB-DEPENDENT OUTER MEMBRANE RECEPTOR"/>
    <property type="match status" value="1"/>
</dbReference>
<comment type="subcellular location">
    <subcellularLocation>
        <location evidence="1">Cell outer membrane</location>
        <topology evidence="1">Multi-pass membrane protein</topology>
    </subcellularLocation>
</comment>
<dbReference type="OrthoDB" id="9768177at2"/>
<sequence length="1136" mass="125221">MKKNERADVSSFARYLFLTVVACLLSSTNMLASASANAQGVHDLKIEIELKEASIEHAFELIESRTPFEFFYKNRDLSNTVKLDLPKQEYVVADVLKLIAKRGSLKFRRVNNSISVSAANSNGSKNAPVIVEEVERTITGVVTGTDDGQPLPFVNILIKGTVQGTTSDVDGKYEITVPGESSVLIYRFAGYVGKEETVGNRTVINVELTPDVKSLGEVVVTGVASETPKEKLSFTIASVDSEVLTKAPASNAGNALVGKIAGLRVSPSSVPGAAPDILLRGATNLRTSNGPLILLDGAILEGSLSDINVQDIDRYEVLKGASAATLYGSRAANGVIAIYTKSGKNLKVGQTDVFVRSEVTMERSYKDRHPEKAKFHNKQVDANGNIITDADGLALDDTPSINDKPFAVYKDHLDDFFEGSTSFRNYVRLMNRTANGNMSVSFEQQNASGGIAMHDGNTRYNFSAGLDQNFADVLDLKVRSRYIWDKDDTRPRDIQTLIFASPDADFFAPNEEDGSPYNYNANSFVLGSYFNPFYQLANRESERIRKRFIASVQGDVHISEALKFTGLFGFDTRADNSTGYTDIGYLANANGIPEEGDVDRGYYEEVAMNASAAFSYIKQFGDWNLRSTLKYQYEDDVEQGFNIDGDFLGVAGFDNFRAVRADTSGLGYQFLSVGDTRPLQIRSDSYALAVGGDYKDRYIFDFVVRRDGSSLFGEDERWQWFSRGSLAWRITQDFQIDGVDELKVSASLGTAGGRPGFNDQYEIANVSNGLISFPQQLANPNLKPNITTEAEFTLSSQFLDKFDLLVSYSTQENRDQLLSVPVSVAATGGRSTQIQNAATLSTNTIEFTLGYKAINKADLGLTFDLVGDRTVQTITEFNAPQVLAGGAGIWKEGSELTQMYGRRYAKSLSDLTVDDNGIVLNGQFAGLGNTSTIDDYEINDMGFVIPKGSQYTSDERVVPLVNEDGEEEQELLIGNARPDLNLGIRTGFRFKAFNIYMLWETQIGGDIYNAGLASLDRDGLGPDYDQAHRPEGQRHYTSFRQSIYNGRRLNAEYVEDASHVRLRELSINYNMTAPQLERIGLKNVFKSVQLSFIANNVLLFAKYRGFDPMAGGINTRYDSYTFPLIRTFSGSLSLNF</sequence>
<evidence type="ECO:0000259" key="3">
    <source>
        <dbReference type="Pfam" id="PF07715"/>
    </source>
</evidence>
<comment type="similarity">
    <text evidence="1">Belongs to the TonB-dependent receptor family.</text>
</comment>
<dbReference type="GO" id="GO:0009279">
    <property type="term" value="C:cell outer membrane"/>
    <property type="evidence" value="ECO:0007669"/>
    <property type="project" value="UniProtKB-SubCell"/>
</dbReference>
<dbReference type="GO" id="GO:0015344">
    <property type="term" value="F:siderophore uptake transmembrane transporter activity"/>
    <property type="evidence" value="ECO:0007669"/>
    <property type="project" value="TreeGrafter"/>
</dbReference>
<gene>
    <name evidence="4" type="ORF">SAMN05216290_3210</name>
</gene>
<dbReference type="InterPro" id="IPR039426">
    <property type="entry name" value="TonB-dep_rcpt-like"/>
</dbReference>
<protein>
    <submittedName>
        <fullName evidence="4">TonB-linked outer membrane protein, SusC/RagA family</fullName>
    </submittedName>
</protein>
<keyword evidence="1" id="KW-0998">Cell outer membrane</keyword>
<dbReference type="PANTHER" id="PTHR30069:SF37">
    <property type="entry name" value="FERRIC VIBRIOBACTIN RECEPTOR VIUA"/>
    <property type="match status" value="1"/>
</dbReference>
<evidence type="ECO:0000256" key="1">
    <source>
        <dbReference type="PROSITE-ProRule" id="PRU01360"/>
    </source>
</evidence>
<feature type="domain" description="TonB-dependent receptor plug" evidence="3">
    <location>
        <begin position="229"/>
        <end position="335"/>
    </location>
</feature>
<dbReference type="EMBL" id="FOIR01000003">
    <property type="protein sequence ID" value="SEW36717.1"/>
    <property type="molecule type" value="Genomic_DNA"/>
</dbReference>
<dbReference type="Gene3D" id="2.170.130.10">
    <property type="entry name" value="TonB-dependent receptor, plug domain"/>
    <property type="match status" value="1"/>
</dbReference>
<dbReference type="InterPro" id="IPR012910">
    <property type="entry name" value="Plug_dom"/>
</dbReference>
<dbReference type="PROSITE" id="PS52016">
    <property type="entry name" value="TONB_DEPENDENT_REC_3"/>
    <property type="match status" value="1"/>
</dbReference>
<evidence type="ECO:0000313" key="5">
    <source>
        <dbReference type="Proteomes" id="UP000199437"/>
    </source>
</evidence>
<keyword evidence="1" id="KW-0472">Membrane</keyword>
<dbReference type="Pfam" id="PF13715">
    <property type="entry name" value="CarbopepD_reg_2"/>
    <property type="match status" value="1"/>
</dbReference>
<keyword evidence="1" id="KW-0812">Transmembrane</keyword>
<name>A0A1I0R870_9BACT</name>
<dbReference type="AlphaFoldDB" id="A0A1I0R870"/>
<reference evidence="5" key="1">
    <citation type="submission" date="2016-10" db="EMBL/GenBank/DDBJ databases">
        <authorList>
            <person name="Varghese N."/>
            <person name="Submissions S."/>
        </authorList>
    </citation>
    <scope>NUCLEOTIDE SEQUENCE [LARGE SCALE GENOMIC DNA]</scope>
    <source>
        <strain evidence="5">CGMCC 1.12402</strain>
    </source>
</reference>
<dbReference type="SUPFAM" id="SSF49464">
    <property type="entry name" value="Carboxypeptidase regulatory domain-like"/>
    <property type="match status" value="1"/>
</dbReference>
<keyword evidence="1" id="KW-0813">Transport</keyword>
<feature type="chain" id="PRO_5011560289" evidence="2">
    <location>
        <begin position="39"/>
        <end position="1136"/>
    </location>
</feature>
<dbReference type="InterPro" id="IPR037066">
    <property type="entry name" value="Plug_dom_sf"/>
</dbReference>
<feature type="signal peptide" evidence="2">
    <location>
        <begin position="1"/>
        <end position="38"/>
    </location>
</feature>
<dbReference type="Proteomes" id="UP000199437">
    <property type="component" value="Unassembled WGS sequence"/>
</dbReference>
<dbReference type="Pfam" id="PF07715">
    <property type="entry name" value="Plug"/>
    <property type="match status" value="1"/>
</dbReference>